<sequence>MPGNQASAVPQGYIRRRAKPESEGDTDQPAATRGRVEEVRQLMWAIDSQVEECGLRKGHESAYDARWHHVMEVPGGEGTGMEVHEGEPPQSWTYKAVGRTLERDDGVEQSGAPRLRLMVLTSEKAWHFLGREASTDCYVNCEVERVWQIVKGDLTELFSSRPEDHFTPHPRLLTGTPGIGKSMAAGSYLLYQLLHYDAELLPVVVFFFCAGKAYVFNKTTETVTLYADKSSIKAVKELSRRGMKGYIIYDVIGRFDIPSPCLPPGGWGMLVVATPETTSYIHWASEKRAVRIVMNCPDESDVKAMCVWKRRNQPMQQQAEYWREVKGRMNKLGPILRYIFDEGSYNHWIGDCHSFVDWTTSREIERYFAFGTSKMWEGNKALEYLARIVRVRGERNGESPFNVPITDHLASKTLCKLKTLMTQAEFNLFVSRIRDYLMHANFGRCAMFAFLNVAFMAAIRRKLKELKPPTRRPSHRCAPEVYSQEGPTSHYFLPSVERIDKKTCINHRLLYIPEVEKFPLVDGFFFMKSNPMTLVGLRMATAGGQHTTASTVRQFTECLAAYFNGWEELSRDMSWEIIYVQHADSTPLNDWQRCDVDNSNNLTEEGREIAAFWNEKVRQYQVLISYRDFRRDEALRSVQKNNGNRKTIREGKG</sequence>
<feature type="domain" description="Retrotransposon hot spot protein,C-terminal" evidence="2">
    <location>
        <begin position="172"/>
        <end position="467"/>
    </location>
</feature>
<evidence type="ECO:0000256" key="1">
    <source>
        <dbReference type="SAM" id="MobiDB-lite"/>
    </source>
</evidence>
<dbReference type="InterPro" id="IPR006518">
    <property type="entry name" value="Trypano_RHS"/>
</dbReference>
<dbReference type="Pfam" id="PF20445">
    <property type="entry name" value="RHS_N"/>
    <property type="match status" value="1"/>
</dbReference>
<dbReference type="PANTHER" id="PTHR33129:SF3">
    <property type="entry name" value="HOT SPOT (RHS) PROTEIN, PUTATIVE-RELATED"/>
    <property type="match status" value="1"/>
</dbReference>
<dbReference type="Proteomes" id="UP000002296">
    <property type="component" value="Unassembled WGS sequence"/>
</dbReference>
<dbReference type="PANTHER" id="PTHR33129">
    <property type="entry name" value="PROTEIN KINASE DOMAIN-CONTAINING PROTEIN-RELATED"/>
    <property type="match status" value="1"/>
</dbReference>
<reference evidence="4 5" key="1">
    <citation type="journal article" date="2005" name="Science">
        <title>The genome sequence of Trypanosoma cruzi, etiologic agent of Chagas disease.</title>
        <authorList>
            <person name="El-Sayed N.M."/>
            <person name="Myler P.J."/>
            <person name="Bartholomeu D.C."/>
            <person name="Nilsson D."/>
            <person name="Aggarwal G."/>
            <person name="Tran A.N."/>
            <person name="Ghedin E."/>
            <person name="Worthey E.A."/>
            <person name="Delcher A.L."/>
            <person name="Blandin G."/>
            <person name="Westenberger S.J."/>
            <person name="Caler E."/>
            <person name="Cerqueira G.C."/>
            <person name="Branche C."/>
            <person name="Haas B."/>
            <person name="Anupama A."/>
            <person name="Arner E."/>
            <person name="Aslund L."/>
            <person name="Attipoe P."/>
            <person name="Bontempi E."/>
            <person name="Bringaud F."/>
            <person name="Burton P."/>
            <person name="Cadag E."/>
            <person name="Campbell D.A."/>
            <person name="Carrington M."/>
            <person name="Crabtree J."/>
            <person name="Darban H."/>
            <person name="da Silveira J.F."/>
            <person name="de Jong P."/>
            <person name="Edwards K."/>
            <person name="Englund P.T."/>
            <person name="Fazelina G."/>
            <person name="Feldblyum T."/>
            <person name="Ferella M."/>
            <person name="Frasch A.C."/>
            <person name="Gull K."/>
            <person name="Horn D."/>
            <person name="Hou L."/>
            <person name="Huang Y."/>
            <person name="Kindlund E."/>
            <person name="Klingbeil M."/>
            <person name="Kluge S."/>
            <person name="Koo H."/>
            <person name="Lacerda D."/>
            <person name="Levin M.J."/>
            <person name="Lorenzi H."/>
            <person name="Louie T."/>
            <person name="Machado C.R."/>
            <person name="McCulloch R."/>
            <person name="McKenna A."/>
            <person name="Mizuno Y."/>
            <person name="Mottram J.C."/>
            <person name="Nelson S."/>
            <person name="Ochaya S."/>
            <person name="Osoegawa K."/>
            <person name="Pai G."/>
            <person name="Parsons M."/>
            <person name="Pentony M."/>
            <person name="Pettersson U."/>
            <person name="Pop M."/>
            <person name="Ramirez J.L."/>
            <person name="Rinta J."/>
            <person name="Robertson L."/>
            <person name="Salzberg S.L."/>
            <person name="Sanchez D.O."/>
            <person name="Seyler A."/>
            <person name="Sharma R."/>
            <person name="Shetty J."/>
            <person name="Simpson A.J."/>
            <person name="Sisk E."/>
            <person name="Tammi M.T."/>
            <person name="Tarleton R."/>
            <person name="Teixeira S."/>
            <person name="Van Aken S."/>
            <person name="Vogt C."/>
            <person name="Ward P.N."/>
            <person name="Wickstead B."/>
            <person name="Wortman J."/>
            <person name="White O."/>
            <person name="Fraser C.M."/>
            <person name="Stuart K.D."/>
            <person name="Andersson B."/>
        </authorList>
    </citation>
    <scope>NUCLEOTIDE SEQUENCE [LARGE SCALE GENOMIC DNA]</scope>
    <source>
        <strain evidence="4 5">CL Brener</strain>
    </source>
</reference>
<dbReference type="InterPro" id="IPR052980">
    <property type="entry name" value="Crinkler_effector"/>
</dbReference>
<dbReference type="RefSeq" id="XP_812964.1">
    <property type="nucleotide sequence ID" value="XM_807871.1"/>
</dbReference>
<comment type="caution">
    <text evidence="4">The sequence shown here is derived from an EMBL/GenBank/DDBJ whole genome shotgun (WGS) entry which is preliminary data.</text>
</comment>
<dbReference type="GeneID" id="3544266"/>
<evidence type="ECO:0000259" key="3">
    <source>
        <dbReference type="Pfam" id="PF20445"/>
    </source>
</evidence>
<evidence type="ECO:0000259" key="2">
    <source>
        <dbReference type="Pfam" id="PF07999"/>
    </source>
</evidence>
<dbReference type="KEGG" id="tcr:509163.110"/>
<name>Q4DF06_TRYCC</name>
<dbReference type="STRING" id="353153.Q4DF06"/>
<gene>
    <name evidence="4" type="ORF">Tc00.1047053509163.110</name>
</gene>
<dbReference type="Pfam" id="PF07999">
    <property type="entry name" value="RHSP"/>
    <property type="match status" value="1"/>
</dbReference>
<protein>
    <submittedName>
        <fullName evidence="4">Retrotransposon hot spot (RHS) protein, putative</fullName>
    </submittedName>
</protein>
<proteinExistence type="predicted"/>
<evidence type="ECO:0000313" key="4">
    <source>
        <dbReference type="EMBL" id="EAN91113.1"/>
    </source>
</evidence>
<dbReference type="NCBIfam" id="TIGR01631">
    <property type="entry name" value="Trypano_RHS"/>
    <property type="match status" value="1"/>
</dbReference>
<dbReference type="OMA" id="HWIGDCH"/>
<dbReference type="PaxDb" id="353153-Q4DF06"/>
<dbReference type="eggNOG" id="ENOG502SGFM">
    <property type="taxonomic scope" value="Eukaryota"/>
</dbReference>
<keyword evidence="5" id="KW-1185">Reference proteome</keyword>
<dbReference type="EMBL" id="AAHK01000555">
    <property type="protein sequence ID" value="EAN91113.1"/>
    <property type="molecule type" value="Genomic_DNA"/>
</dbReference>
<organism evidence="4 5">
    <name type="scientific">Trypanosoma cruzi (strain CL Brener)</name>
    <dbReference type="NCBI Taxonomy" id="353153"/>
    <lineage>
        <taxon>Eukaryota</taxon>
        <taxon>Discoba</taxon>
        <taxon>Euglenozoa</taxon>
        <taxon>Kinetoplastea</taxon>
        <taxon>Metakinetoplastina</taxon>
        <taxon>Trypanosomatida</taxon>
        <taxon>Trypanosomatidae</taxon>
        <taxon>Trypanosoma</taxon>
        <taxon>Schizotrypanum</taxon>
    </lineage>
</organism>
<evidence type="ECO:0000313" key="5">
    <source>
        <dbReference type="Proteomes" id="UP000002296"/>
    </source>
</evidence>
<dbReference type="AlphaFoldDB" id="Q4DF06"/>
<feature type="domain" description="Retrotransposon hot spot protein N-terminal" evidence="3">
    <location>
        <begin position="60"/>
        <end position="169"/>
    </location>
</feature>
<dbReference type="InParanoid" id="Q4DF06"/>
<feature type="region of interest" description="Disordered" evidence="1">
    <location>
        <begin position="1"/>
        <end position="35"/>
    </location>
</feature>
<dbReference type="InterPro" id="IPR046836">
    <property type="entry name" value="RHS_C"/>
</dbReference>
<dbReference type="InterPro" id="IPR046835">
    <property type="entry name" value="RHS_N"/>
</dbReference>
<accession>Q4DF06</accession>